<dbReference type="AlphaFoldDB" id="A0A2I7SIL4"/>
<dbReference type="Pfam" id="PF08379">
    <property type="entry name" value="Bact_transglu_N"/>
    <property type="match status" value="1"/>
</dbReference>
<gene>
    <name evidence="2" type="ORF">C1A40_09870</name>
</gene>
<proteinExistence type="predicted"/>
<dbReference type="Proteomes" id="UP000236592">
    <property type="component" value="Chromosome"/>
</dbReference>
<evidence type="ECO:0000259" key="1">
    <source>
        <dbReference type="SMART" id="SM00460"/>
    </source>
</evidence>
<dbReference type="RefSeq" id="WP_102995760.1">
    <property type="nucleotide sequence ID" value="NZ_CP025938.1"/>
</dbReference>
<dbReference type="InterPro" id="IPR038765">
    <property type="entry name" value="Papain-like_cys_pep_sf"/>
</dbReference>
<dbReference type="PANTHER" id="PTHR33490">
    <property type="entry name" value="BLR5614 PROTEIN-RELATED"/>
    <property type="match status" value="1"/>
</dbReference>
<dbReference type="InterPro" id="IPR002931">
    <property type="entry name" value="Transglutaminase-like"/>
</dbReference>
<dbReference type="Gene3D" id="3.10.620.30">
    <property type="match status" value="1"/>
</dbReference>
<dbReference type="OrthoDB" id="9804872at2"/>
<sequence length="317" mass="36276">MPTFYIKHLTEYNYSDLVYDAASQIMLNPIQDEYQNIPSHTLSITNNPKIETRKDFYGNTVATFMIIEPHNQLSIISEIEAVTFERALPDDQAPLKQQWDTYKQLQYSPSFMDFLNHKPFDGTSVISSFINDEKLLSSSPFKATMSLCDYVYNNFKYIQGITNVESNLNDIWALKAGVCQDFSILLIQLVKMLGIPARYVSGYICPNQAGSRGEGATHAWVEVYIPFYGWLGLDPTNNVIANQYHVRLAVGRNFKDCTPVKGVYTGQAEEDLFVKVEINTTKSMLNPNLYHHNEGEHVKNRNSYRQSLQNIPNQQQQ</sequence>
<reference evidence="3" key="1">
    <citation type="submission" date="2018-01" db="EMBL/GenBank/DDBJ databases">
        <title>Complete genome of Tamlana sp. UJ94.</title>
        <authorList>
            <person name="Jung J."/>
            <person name="Chung D."/>
            <person name="Bae S.S."/>
            <person name="Baek K."/>
        </authorList>
    </citation>
    <scope>NUCLEOTIDE SEQUENCE [LARGE SCALE GENOMIC DNA]</scope>
    <source>
        <strain evidence="3">UJ94</strain>
    </source>
</reference>
<feature type="domain" description="Transglutaminase-like" evidence="1">
    <location>
        <begin position="171"/>
        <end position="237"/>
    </location>
</feature>
<evidence type="ECO:0000313" key="2">
    <source>
        <dbReference type="EMBL" id="AUS05753.1"/>
    </source>
</evidence>
<keyword evidence="3" id="KW-1185">Reference proteome</keyword>
<evidence type="ECO:0000313" key="3">
    <source>
        <dbReference type="Proteomes" id="UP000236592"/>
    </source>
</evidence>
<organism evidence="2 3">
    <name type="scientific">Pseudotamlana carrageenivorans</name>
    <dbReference type="NCBI Taxonomy" id="2069432"/>
    <lineage>
        <taxon>Bacteria</taxon>
        <taxon>Pseudomonadati</taxon>
        <taxon>Bacteroidota</taxon>
        <taxon>Flavobacteriia</taxon>
        <taxon>Flavobacteriales</taxon>
        <taxon>Flavobacteriaceae</taxon>
        <taxon>Pseudotamlana</taxon>
    </lineage>
</organism>
<dbReference type="InterPro" id="IPR013589">
    <property type="entry name" value="Bac_transglu_N"/>
</dbReference>
<accession>A0A2I7SIL4</accession>
<dbReference type="SMART" id="SM00460">
    <property type="entry name" value="TGc"/>
    <property type="match status" value="1"/>
</dbReference>
<dbReference type="SUPFAM" id="SSF54001">
    <property type="entry name" value="Cysteine proteinases"/>
    <property type="match status" value="1"/>
</dbReference>
<protein>
    <submittedName>
        <fullName evidence="2">Transglutaminase family protein</fullName>
    </submittedName>
</protein>
<dbReference type="EMBL" id="CP025938">
    <property type="protein sequence ID" value="AUS05753.1"/>
    <property type="molecule type" value="Genomic_DNA"/>
</dbReference>
<dbReference type="KEGG" id="taj:C1A40_09870"/>
<dbReference type="Pfam" id="PF01841">
    <property type="entry name" value="Transglut_core"/>
    <property type="match status" value="1"/>
</dbReference>
<dbReference type="PANTHER" id="PTHR33490:SF6">
    <property type="entry name" value="SLL1049 PROTEIN"/>
    <property type="match status" value="1"/>
</dbReference>
<name>A0A2I7SIL4_9FLAO</name>